<proteinExistence type="predicted"/>
<dbReference type="PANTHER" id="PTHR42732">
    <property type="entry name" value="BETA-GALACTOSIDASE"/>
    <property type="match status" value="1"/>
</dbReference>
<dbReference type="InterPro" id="IPR036156">
    <property type="entry name" value="Beta-gal/glucu_dom_sf"/>
</dbReference>
<evidence type="ECO:0000256" key="1">
    <source>
        <dbReference type="ARBA" id="ARBA00022801"/>
    </source>
</evidence>
<keyword evidence="1" id="KW-0378">Hydrolase</keyword>
<dbReference type="PANTHER" id="PTHR42732:SF1">
    <property type="entry name" value="BETA-MANNOSIDASE"/>
    <property type="match status" value="1"/>
</dbReference>
<gene>
    <name evidence="5" type="ORF">VE01_03043</name>
</gene>
<feature type="domain" description="Glycoside hydrolase family 2 immunoglobulin-like beta-sandwich" evidence="3">
    <location>
        <begin position="256"/>
        <end position="370"/>
    </location>
</feature>
<evidence type="ECO:0000313" key="6">
    <source>
        <dbReference type="Proteomes" id="UP000091956"/>
    </source>
</evidence>
<sequence length="393" mass="44385">MRLRVLIQDVTQLLFLGSIAFYGKYGVEASADTRLGATVRERTRLHSGWKFLHSPTTPDGVTYSLRPDNESEDLEELRDWVLPVANEFIADADQHYNRPDFEPKVDIEYVADGFDDRNWTSVTVPHDWAITGDFVGSSEVLGDMGSLPVRGVGWYRQKLSFTKNDKDKSIYLDVKGAMAFSMVWLNGHLVGGWPNGYLTYRLDLTPYVKFGKENHLAIRAENPQSKKFSRLYPGAGIYRDVWVIKVSKTHVAHYGTHISTKDVSAKSATVDFSITIDNKDTTQHQPVKVITKVYKYKDGKVGQKVGAFPIENLRLVPGESHASNTSITIKNPSLWGPPPTQEPNLYIAITELYDLENRLLDEYETTFGIRTLNFEANNSLFVNGEHTYIQGVN</sequence>
<dbReference type="InterPro" id="IPR054593">
    <property type="entry name" value="Beta-mannosidase-like_N2"/>
</dbReference>
<dbReference type="Proteomes" id="UP000091956">
    <property type="component" value="Unassembled WGS sequence"/>
</dbReference>
<protein>
    <recommendedName>
        <fullName evidence="7">Beta-galactosidase</fullName>
    </recommendedName>
</protein>
<evidence type="ECO:0000313" key="5">
    <source>
        <dbReference type="EMBL" id="OBT98349.1"/>
    </source>
</evidence>
<accession>A0A1B8GR89</accession>
<dbReference type="GeneID" id="28836429"/>
<dbReference type="RefSeq" id="XP_018132082.1">
    <property type="nucleotide sequence ID" value="XM_018272541.1"/>
</dbReference>
<evidence type="ECO:0000259" key="4">
    <source>
        <dbReference type="Pfam" id="PF22666"/>
    </source>
</evidence>
<dbReference type="SUPFAM" id="SSF49785">
    <property type="entry name" value="Galactose-binding domain-like"/>
    <property type="match status" value="1"/>
</dbReference>
<reference evidence="5 6" key="1">
    <citation type="submission" date="2016-03" db="EMBL/GenBank/DDBJ databases">
        <title>Comparative genomics of Pseudogymnoascus destructans, the fungus causing white-nose syndrome of bats.</title>
        <authorList>
            <person name="Palmer J.M."/>
            <person name="Drees K.P."/>
            <person name="Foster J.T."/>
            <person name="Lindner D.L."/>
        </authorList>
    </citation>
    <scope>NUCLEOTIDE SEQUENCE [LARGE SCALE GENOMIC DNA]</scope>
    <source>
        <strain evidence="5 6">UAMH 10579</strain>
    </source>
</reference>
<dbReference type="Pfam" id="PF22666">
    <property type="entry name" value="Glyco_hydro_2_N2"/>
    <property type="match status" value="1"/>
</dbReference>
<evidence type="ECO:0000256" key="2">
    <source>
        <dbReference type="ARBA" id="ARBA00023295"/>
    </source>
</evidence>
<dbReference type="SUPFAM" id="SSF49303">
    <property type="entry name" value="beta-Galactosidase/glucuronidase domain"/>
    <property type="match status" value="1"/>
</dbReference>
<dbReference type="Gene3D" id="2.60.120.260">
    <property type="entry name" value="Galactose-binding domain-like"/>
    <property type="match status" value="1"/>
</dbReference>
<organism evidence="5 6">
    <name type="scientific">Pseudogymnoascus verrucosus</name>
    <dbReference type="NCBI Taxonomy" id="342668"/>
    <lineage>
        <taxon>Eukaryota</taxon>
        <taxon>Fungi</taxon>
        <taxon>Dikarya</taxon>
        <taxon>Ascomycota</taxon>
        <taxon>Pezizomycotina</taxon>
        <taxon>Leotiomycetes</taxon>
        <taxon>Thelebolales</taxon>
        <taxon>Thelebolaceae</taxon>
        <taxon>Pseudogymnoascus</taxon>
    </lineage>
</organism>
<dbReference type="InterPro" id="IPR051913">
    <property type="entry name" value="GH2_Domain-Containing"/>
</dbReference>
<keyword evidence="2" id="KW-0326">Glycosidase</keyword>
<dbReference type="Pfam" id="PF00703">
    <property type="entry name" value="Glyco_hydro_2"/>
    <property type="match status" value="1"/>
</dbReference>
<dbReference type="GO" id="GO:0004553">
    <property type="term" value="F:hydrolase activity, hydrolyzing O-glycosyl compounds"/>
    <property type="evidence" value="ECO:0007669"/>
    <property type="project" value="InterPro"/>
</dbReference>
<keyword evidence="6" id="KW-1185">Reference proteome</keyword>
<dbReference type="Gene3D" id="2.60.40.10">
    <property type="entry name" value="Immunoglobulins"/>
    <property type="match status" value="1"/>
</dbReference>
<dbReference type="InterPro" id="IPR006102">
    <property type="entry name" value="Ig-like_GH2"/>
</dbReference>
<name>A0A1B8GR89_9PEZI</name>
<feature type="domain" description="Beta-mannosidase-like galactose-binding" evidence="4">
    <location>
        <begin position="154"/>
        <end position="225"/>
    </location>
</feature>
<dbReference type="InterPro" id="IPR013783">
    <property type="entry name" value="Ig-like_fold"/>
</dbReference>
<evidence type="ECO:0000259" key="3">
    <source>
        <dbReference type="Pfam" id="PF00703"/>
    </source>
</evidence>
<dbReference type="AlphaFoldDB" id="A0A1B8GR89"/>
<dbReference type="EMBL" id="KV460217">
    <property type="protein sequence ID" value="OBT98349.1"/>
    <property type="molecule type" value="Genomic_DNA"/>
</dbReference>
<dbReference type="STRING" id="342668.A0A1B8GR89"/>
<reference evidence="6" key="2">
    <citation type="journal article" date="2018" name="Nat. Commun.">
        <title>Extreme sensitivity to ultraviolet light in the fungal pathogen causing white-nose syndrome of bats.</title>
        <authorList>
            <person name="Palmer J.M."/>
            <person name="Drees K.P."/>
            <person name="Foster J.T."/>
            <person name="Lindner D.L."/>
        </authorList>
    </citation>
    <scope>NUCLEOTIDE SEQUENCE [LARGE SCALE GENOMIC DNA]</scope>
    <source>
        <strain evidence="6">UAMH 10579</strain>
    </source>
</reference>
<dbReference type="GO" id="GO:0005975">
    <property type="term" value="P:carbohydrate metabolic process"/>
    <property type="evidence" value="ECO:0007669"/>
    <property type="project" value="InterPro"/>
</dbReference>
<dbReference type="InterPro" id="IPR008979">
    <property type="entry name" value="Galactose-bd-like_sf"/>
</dbReference>
<evidence type="ECO:0008006" key="7">
    <source>
        <dbReference type="Google" id="ProtNLM"/>
    </source>
</evidence>